<dbReference type="InterPro" id="IPR013083">
    <property type="entry name" value="Znf_RING/FYVE/PHD"/>
</dbReference>
<keyword evidence="6" id="KW-0597">Phosphoprotein</keyword>
<keyword evidence="9" id="KW-0967">Endosome</keyword>
<protein>
    <recommendedName>
        <fullName evidence="16">FYVE-type domain-containing protein</fullName>
    </recommendedName>
</protein>
<dbReference type="GO" id="GO:0006897">
    <property type="term" value="P:endocytosis"/>
    <property type="evidence" value="ECO:0007669"/>
    <property type="project" value="UniProtKB-KW"/>
</dbReference>
<comment type="caution">
    <text evidence="17">The sequence shown here is derived from an EMBL/GenBank/DDBJ whole genome shotgun (WGS) entry which is preliminary data.</text>
</comment>
<comment type="similarity">
    <text evidence="3">Belongs to the rabaptin family.</text>
</comment>
<dbReference type="GO" id="GO:0008270">
    <property type="term" value="F:zinc ion binding"/>
    <property type="evidence" value="ECO:0007669"/>
    <property type="project" value="UniProtKB-KW"/>
</dbReference>
<gene>
    <name evidence="17" type="ORF">RUM43_005924</name>
</gene>
<evidence type="ECO:0000256" key="5">
    <source>
        <dbReference type="ARBA" id="ARBA00022490"/>
    </source>
</evidence>
<keyword evidence="4" id="KW-0813">Transport</keyword>
<evidence type="ECO:0000256" key="14">
    <source>
        <dbReference type="PROSITE-ProRule" id="PRU00091"/>
    </source>
</evidence>
<dbReference type="GO" id="GO:0015031">
    <property type="term" value="P:protein transport"/>
    <property type="evidence" value="ECO:0007669"/>
    <property type="project" value="UniProtKB-KW"/>
</dbReference>
<dbReference type="GO" id="GO:0005096">
    <property type="term" value="F:GTPase activator activity"/>
    <property type="evidence" value="ECO:0007669"/>
    <property type="project" value="InterPro"/>
</dbReference>
<dbReference type="InterPro" id="IPR017455">
    <property type="entry name" value="Znf_FYVE-rel"/>
</dbReference>
<dbReference type="PANTHER" id="PTHR31179">
    <property type="entry name" value="RAB GTPASE-BINDING EFFECTOR PROTEIN"/>
    <property type="match status" value="1"/>
</dbReference>
<dbReference type="EMBL" id="JAWJWE010000037">
    <property type="protein sequence ID" value="KAK6625625.1"/>
    <property type="molecule type" value="Genomic_DNA"/>
</dbReference>
<keyword evidence="13 15" id="KW-0175">Coiled coil</keyword>
<evidence type="ECO:0000256" key="2">
    <source>
        <dbReference type="ARBA" id="ARBA00004496"/>
    </source>
</evidence>
<keyword evidence="5" id="KW-0963">Cytoplasm</keyword>
<feature type="coiled-coil region" evidence="15">
    <location>
        <begin position="27"/>
        <end position="157"/>
    </location>
</feature>
<dbReference type="Pfam" id="PF03528">
    <property type="entry name" value="Rabaptin"/>
    <property type="match status" value="1"/>
</dbReference>
<name>A0AAN8PBW5_POLSC</name>
<keyword evidence="8" id="KW-0479">Metal-binding</keyword>
<evidence type="ECO:0000256" key="3">
    <source>
        <dbReference type="ARBA" id="ARBA00006603"/>
    </source>
</evidence>
<proteinExistence type="inferred from homology"/>
<accession>A0AAN8PBW5</accession>
<evidence type="ECO:0000256" key="10">
    <source>
        <dbReference type="ARBA" id="ARBA00022771"/>
    </source>
</evidence>
<evidence type="ECO:0000313" key="18">
    <source>
        <dbReference type="Proteomes" id="UP001372834"/>
    </source>
</evidence>
<dbReference type="AlphaFoldDB" id="A0AAN8PBW5"/>
<dbReference type="PROSITE" id="PS50178">
    <property type="entry name" value="ZF_FYVE"/>
    <property type="match status" value="1"/>
</dbReference>
<evidence type="ECO:0000256" key="13">
    <source>
        <dbReference type="ARBA" id="ARBA00023054"/>
    </source>
</evidence>
<evidence type="ECO:0000313" key="17">
    <source>
        <dbReference type="EMBL" id="KAK6625625.1"/>
    </source>
</evidence>
<evidence type="ECO:0000256" key="12">
    <source>
        <dbReference type="ARBA" id="ARBA00022927"/>
    </source>
</evidence>
<keyword evidence="7" id="KW-0254">Endocytosis</keyword>
<evidence type="ECO:0000256" key="15">
    <source>
        <dbReference type="SAM" id="Coils"/>
    </source>
</evidence>
<evidence type="ECO:0000256" key="9">
    <source>
        <dbReference type="ARBA" id="ARBA00022753"/>
    </source>
</evidence>
<dbReference type="InterPro" id="IPR018514">
    <property type="entry name" value="Rabaptin_CC"/>
</dbReference>
<dbReference type="Gene3D" id="3.30.40.10">
    <property type="entry name" value="Zinc/RING finger domain, C3HC4 (zinc finger)"/>
    <property type="match status" value="1"/>
</dbReference>
<dbReference type="Gene3D" id="1.20.5.730">
    <property type="entry name" value="Single helix bin"/>
    <property type="match status" value="1"/>
</dbReference>
<feature type="coiled-coil region" evidence="15">
    <location>
        <begin position="473"/>
        <end position="567"/>
    </location>
</feature>
<evidence type="ECO:0000256" key="1">
    <source>
        <dbReference type="ARBA" id="ARBA00004412"/>
    </source>
</evidence>
<dbReference type="GO" id="GO:0005769">
    <property type="term" value="C:early endosome"/>
    <property type="evidence" value="ECO:0007669"/>
    <property type="project" value="UniProtKB-SubCell"/>
</dbReference>
<dbReference type="InterPro" id="IPR000306">
    <property type="entry name" value="Znf_FYVE"/>
</dbReference>
<dbReference type="InterPro" id="IPR011011">
    <property type="entry name" value="Znf_FYVE_PHD"/>
</dbReference>
<dbReference type="PANTHER" id="PTHR31179:SF7">
    <property type="entry name" value="FYVE-TYPE DOMAIN-CONTAINING PROTEIN"/>
    <property type="match status" value="1"/>
</dbReference>
<evidence type="ECO:0000256" key="8">
    <source>
        <dbReference type="ARBA" id="ARBA00022723"/>
    </source>
</evidence>
<dbReference type="SUPFAM" id="SSF103652">
    <property type="entry name" value="G protein-binding domain"/>
    <property type="match status" value="1"/>
</dbReference>
<keyword evidence="11" id="KW-0862">Zinc</keyword>
<dbReference type="Pfam" id="PF01363">
    <property type="entry name" value="FYVE"/>
    <property type="match status" value="1"/>
</dbReference>
<dbReference type="CDD" id="cd15739">
    <property type="entry name" value="FYVE_RABE_unchar"/>
    <property type="match status" value="1"/>
</dbReference>
<dbReference type="InterPro" id="IPR003914">
    <property type="entry name" value="Rabaptin"/>
</dbReference>
<comment type="subcellular location">
    <subcellularLocation>
        <location evidence="2">Cytoplasm</location>
    </subcellularLocation>
    <subcellularLocation>
        <location evidence="1">Early endosome</location>
    </subcellularLocation>
</comment>
<dbReference type="SMART" id="SM00064">
    <property type="entry name" value="FYVE"/>
    <property type="match status" value="1"/>
</dbReference>
<evidence type="ECO:0000256" key="4">
    <source>
        <dbReference type="ARBA" id="ARBA00022448"/>
    </source>
</evidence>
<feature type="domain" description="FYVE-type" evidence="16">
    <location>
        <begin position="618"/>
        <end position="676"/>
    </location>
</feature>
<dbReference type="Pfam" id="PF09311">
    <property type="entry name" value="Rab5-bind"/>
    <property type="match status" value="1"/>
</dbReference>
<evidence type="ECO:0000256" key="6">
    <source>
        <dbReference type="ARBA" id="ARBA00022553"/>
    </source>
</evidence>
<keyword evidence="12" id="KW-0653">Protein transport</keyword>
<evidence type="ECO:0000256" key="7">
    <source>
        <dbReference type="ARBA" id="ARBA00022583"/>
    </source>
</evidence>
<evidence type="ECO:0000259" key="16">
    <source>
        <dbReference type="PROSITE" id="PS50178"/>
    </source>
</evidence>
<reference evidence="17 18" key="1">
    <citation type="submission" date="2023-10" db="EMBL/GenBank/DDBJ databases">
        <title>Genomes of two closely related lineages of the louse Polyplax serrata with different host specificities.</title>
        <authorList>
            <person name="Martinu J."/>
            <person name="Tarabai H."/>
            <person name="Stefka J."/>
            <person name="Hypsa V."/>
        </authorList>
    </citation>
    <scope>NUCLEOTIDE SEQUENCE [LARGE SCALE GENOMIC DNA]</scope>
    <source>
        <strain evidence="17">HR10_N</strain>
    </source>
</reference>
<keyword evidence="10 14" id="KW-0863">Zinc-finger</keyword>
<dbReference type="SUPFAM" id="SSF57903">
    <property type="entry name" value="FYVE/PHD zinc finger"/>
    <property type="match status" value="1"/>
</dbReference>
<organism evidence="17 18">
    <name type="scientific">Polyplax serrata</name>
    <name type="common">Common mouse louse</name>
    <dbReference type="NCBI Taxonomy" id="468196"/>
    <lineage>
        <taxon>Eukaryota</taxon>
        <taxon>Metazoa</taxon>
        <taxon>Ecdysozoa</taxon>
        <taxon>Arthropoda</taxon>
        <taxon>Hexapoda</taxon>
        <taxon>Insecta</taxon>
        <taxon>Pterygota</taxon>
        <taxon>Neoptera</taxon>
        <taxon>Paraneoptera</taxon>
        <taxon>Psocodea</taxon>
        <taxon>Troctomorpha</taxon>
        <taxon>Phthiraptera</taxon>
        <taxon>Anoplura</taxon>
        <taxon>Polyplacidae</taxon>
        <taxon>Polyplax</taxon>
    </lineage>
</organism>
<sequence>MSNPIEMDNTKTKLNNEVTDNDTHLQLQHLQAKVSDLEKEKKEIQDNFNAQRARLQKLYIQKEEELTNVTSDHVRLEGEIEKLTKELDEAKSQLCIAGIVKENEVEAEKRKAQAEIAALNQIVQDTVEVSSTSQSEVKKLKQVIQLLESQLSKLRGEREKEGLLLAPSNMLSGAKTLARKVVGQLGNDSDYRVHDNLEDSMKKAQEDTEVLKALVIPLEEKIQELTNKLWAAEQRIKKYEPEYVAFSVFEKKKLENNTNDLFLNTSQESGTHSPIKSNSKHLSEEQREIAHLDGVPEGISSVGSSVKSGSCDMCSNYEAQLVSQQKLNAALQKEKEKIETNMERLKDDINRETQFRKTMEDKWNEKKEKHKAKVAELKSMYKAAENEIKNLRETFAHLSSDVKNQLSRLSYNREKINAQLEEIQRENDNLMGKHSKHSAQLREESINFPDNVEELQVLLLKTHEELISAKIAKEAKEEQETNLKCEIQLLRDQLNSELSEKNAKESELALQNSEIRQLLNATEKENQKLKNYVEKINMSDKDQKEQIKALKTQAAKLIKENTTCEENILMLQSRVGSLQQQLDTSEVVQKDFVRLSQSLQIELEKIRGADTEVRWQHEDDVDDCPGCKTSFSTGKKKDHCRHCGQILCGSCLSHTVVSGPRKRQARVCQVCHTLLNREIAPYFSQEPPHTPD</sequence>
<dbReference type="GO" id="GO:0008083">
    <property type="term" value="F:growth factor activity"/>
    <property type="evidence" value="ECO:0007669"/>
    <property type="project" value="InterPro"/>
</dbReference>
<dbReference type="FunFam" id="1.20.5.730:FF:000005">
    <property type="entry name" value="RABaptiN (Rab effector)"/>
    <property type="match status" value="1"/>
</dbReference>
<evidence type="ECO:0000256" key="11">
    <source>
        <dbReference type="ARBA" id="ARBA00022833"/>
    </source>
</evidence>
<dbReference type="InterPro" id="IPR015390">
    <property type="entry name" value="Rabaptin_Rab5-bd_dom"/>
</dbReference>
<dbReference type="Proteomes" id="UP001372834">
    <property type="component" value="Unassembled WGS sequence"/>
</dbReference>
<feature type="coiled-coil region" evidence="15">
    <location>
        <begin position="314"/>
        <end position="440"/>
    </location>
</feature>